<accession>A0A9W9ITL7</accession>
<dbReference type="Proteomes" id="UP001146351">
    <property type="component" value="Unassembled WGS sequence"/>
</dbReference>
<dbReference type="AlphaFoldDB" id="A0A9W9ITL7"/>
<dbReference type="GO" id="GO:0031146">
    <property type="term" value="P:SCF-dependent proteasomal ubiquitin-dependent protein catabolic process"/>
    <property type="evidence" value="ECO:0007669"/>
    <property type="project" value="TreeGrafter"/>
</dbReference>
<proteinExistence type="predicted"/>
<evidence type="ECO:0008006" key="3">
    <source>
        <dbReference type="Google" id="ProtNLM"/>
    </source>
</evidence>
<dbReference type="InterPro" id="IPR032675">
    <property type="entry name" value="LRR_dom_sf"/>
</dbReference>
<gene>
    <name evidence="1" type="ORF">N7492_001415</name>
</gene>
<dbReference type="PANTHER" id="PTHR13318">
    <property type="entry name" value="PARTNER OF PAIRED, ISOFORM B-RELATED"/>
    <property type="match status" value="1"/>
</dbReference>
<dbReference type="OrthoDB" id="4367773at2759"/>
<dbReference type="GO" id="GO:0019005">
    <property type="term" value="C:SCF ubiquitin ligase complex"/>
    <property type="evidence" value="ECO:0007669"/>
    <property type="project" value="TreeGrafter"/>
</dbReference>
<evidence type="ECO:0000313" key="2">
    <source>
        <dbReference type="Proteomes" id="UP001146351"/>
    </source>
</evidence>
<dbReference type="SUPFAM" id="SSF52047">
    <property type="entry name" value="RNI-like"/>
    <property type="match status" value="1"/>
</dbReference>
<reference evidence="1" key="1">
    <citation type="submission" date="2022-11" db="EMBL/GenBank/DDBJ databases">
        <authorList>
            <person name="Petersen C."/>
        </authorList>
    </citation>
    <scope>NUCLEOTIDE SEQUENCE</scope>
    <source>
        <strain evidence="1">IBT 21917</strain>
    </source>
</reference>
<sequence length="507" mass="57836">MDNPSPLEIPEIVANVLRFAENHTLFAAAQVNSLWADEATNWLWRGQYRKCIDSFSRPLQKLSRCCQDRERLDWYTKKIRILDLYNDDEDEPSSITTLVHNKHFTFPNLKSVVIDLGSENMPESVMAQFLCPTLLSLEVYGGYYTSWFLDQIKANAPGLRFFLMDNRITVKNAPEAIRRTGFMPFLQNMPSISHLELHHGWKPIFDKVFWDHITRRPNLEYLSLCPDEEIQWSTLCPPGLDGRLGGLFPALRYLSMTTNPQTLQLLLPKLPALQGVSLDVESHPICRDIESNGLASLSSCPLLEEIEFLGQELITSSDLLTLALRCPRLRILDVQAPMVNDRITEEQFNTMVSRWKNLSVLSLTCSVDLSVASFANLAHLCPNLHNLDLFCCVDLNGLASYPDTMVFPSLRGLRLDVPLPMPEPQMSETWMRSWVRDQFDLRFPALQTFDVGFRGNLDGNLGRLMTEIGGEFLKGRPDDMSRPFNIRSMYIERLLEPVSGSGLNSKF</sequence>
<dbReference type="Gene3D" id="3.80.10.10">
    <property type="entry name" value="Ribonuclease Inhibitor"/>
    <property type="match status" value="1"/>
</dbReference>
<comment type="caution">
    <text evidence="1">The sequence shown here is derived from an EMBL/GenBank/DDBJ whole genome shotgun (WGS) entry which is preliminary data.</text>
</comment>
<reference evidence="1" key="2">
    <citation type="journal article" date="2023" name="IMA Fungus">
        <title>Comparative genomic study of the Penicillium genus elucidates a diverse pangenome and 15 lateral gene transfer events.</title>
        <authorList>
            <person name="Petersen C."/>
            <person name="Sorensen T."/>
            <person name="Nielsen M.R."/>
            <person name="Sondergaard T.E."/>
            <person name="Sorensen J.L."/>
            <person name="Fitzpatrick D.A."/>
            <person name="Frisvad J.C."/>
            <person name="Nielsen K.L."/>
        </authorList>
    </citation>
    <scope>NUCLEOTIDE SEQUENCE</scope>
    <source>
        <strain evidence="1">IBT 21917</strain>
    </source>
</reference>
<organism evidence="1 2">
    <name type="scientific">Penicillium capsulatum</name>
    <dbReference type="NCBI Taxonomy" id="69766"/>
    <lineage>
        <taxon>Eukaryota</taxon>
        <taxon>Fungi</taxon>
        <taxon>Dikarya</taxon>
        <taxon>Ascomycota</taxon>
        <taxon>Pezizomycotina</taxon>
        <taxon>Eurotiomycetes</taxon>
        <taxon>Eurotiomycetidae</taxon>
        <taxon>Eurotiales</taxon>
        <taxon>Aspergillaceae</taxon>
        <taxon>Penicillium</taxon>
    </lineage>
</organism>
<keyword evidence="2" id="KW-1185">Reference proteome</keyword>
<protein>
    <recommendedName>
        <fullName evidence="3">F-box domain-containing protein</fullName>
    </recommendedName>
</protein>
<dbReference type="EMBL" id="JAPQKO010000001">
    <property type="protein sequence ID" value="KAJ5183799.1"/>
    <property type="molecule type" value="Genomic_DNA"/>
</dbReference>
<name>A0A9W9ITL7_9EURO</name>
<evidence type="ECO:0000313" key="1">
    <source>
        <dbReference type="EMBL" id="KAJ5183799.1"/>
    </source>
</evidence>